<keyword evidence="2" id="KW-1185">Reference proteome</keyword>
<gene>
    <name evidence="1" type="ORF">CAXC1_350023</name>
</gene>
<accession>A0ABM9N8S1</accession>
<dbReference type="Proteomes" id="UP001314181">
    <property type="component" value="Unassembled WGS sequence"/>
</dbReference>
<protein>
    <submittedName>
        <fullName evidence="1">Uncharacterized protein</fullName>
    </submittedName>
</protein>
<evidence type="ECO:0000313" key="2">
    <source>
        <dbReference type="Proteomes" id="UP001314181"/>
    </source>
</evidence>
<dbReference type="EMBL" id="CAWVOK010000028">
    <property type="protein sequence ID" value="CAK8163396.1"/>
    <property type="molecule type" value="Genomic_DNA"/>
</dbReference>
<sequence length="46" mass="5460">MAKIINIDFQKKLSDALRSNLLRRKKKILSSSFNNKQQVLKTEKRE</sequence>
<comment type="caution">
    <text evidence="1">The sequence shown here is derived from an EMBL/GenBank/DDBJ whole genome shotgun (WGS) entry which is preliminary data.</text>
</comment>
<dbReference type="RefSeq" id="WP_338364577.1">
    <property type="nucleotide sequence ID" value="NZ_CAWVOK010000028.1"/>
</dbReference>
<proteinExistence type="predicted"/>
<name>A0ABM9N8S1_9RICK</name>
<organism evidence="1 2">
    <name type="scientific">Candidatus Xenohaliotis californiensis</name>
    <dbReference type="NCBI Taxonomy" id="84677"/>
    <lineage>
        <taxon>Bacteria</taxon>
        <taxon>Pseudomonadati</taxon>
        <taxon>Pseudomonadota</taxon>
        <taxon>Alphaproteobacteria</taxon>
        <taxon>Rickettsiales</taxon>
        <taxon>Anaplasmataceae</taxon>
        <taxon>Candidatus Xenohaliotis</taxon>
    </lineage>
</organism>
<evidence type="ECO:0000313" key="1">
    <source>
        <dbReference type="EMBL" id="CAK8163396.1"/>
    </source>
</evidence>
<reference evidence="1 2" key="1">
    <citation type="submission" date="2024-01" db="EMBL/GenBank/DDBJ databases">
        <authorList>
            <person name="Kunselman E."/>
        </authorList>
    </citation>
    <scope>NUCLEOTIDE SEQUENCE [LARGE SCALE GENOMIC DNA]</scope>
    <source>
        <strain evidence="1">2 abalone samples</strain>
    </source>
</reference>